<feature type="transmembrane region" description="Helical" evidence="1">
    <location>
        <begin position="12"/>
        <end position="33"/>
    </location>
</feature>
<dbReference type="InterPro" id="IPR020390">
    <property type="entry name" value="Uncharacterised_YqhV"/>
</dbReference>
<protein>
    <recommendedName>
        <fullName evidence="4">DUF2619 domain-containing protein</fullName>
    </recommendedName>
</protein>
<feature type="transmembrane region" description="Helical" evidence="1">
    <location>
        <begin position="45"/>
        <end position="66"/>
    </location>
</feature>
<feature type="transmembrane region" description="Helical" evidence="1">
    <location>
        <begin position="72"/>
        <end position="88"/>
    </location>
</feature>
<dbReference type="OrthoDB" id="1726013at2"/>
<keyword evidence="1" id="KW-1133">Transmembrane helix</keyword>
<dbReference type="Proteomes" id="UP000199584">
    <property type="component" value="Unassembled WGS sequence"/>
</dbReference>
<accession>A0A1I6DKA2</accession>
<organism evidence="2 3">
    <name type="scientific">Desulfoscipio geothermicus DSM 3669</name>
    <dbReference type="NCBI Taxonomy" id="1121426"/>
    <lineage>
        <taxon>Bacteria</taxon>
        <taxon>Bacillati</taxon>
        <taxon>Bacillota</taxon>
        <taxon>Clostridia</taxon>
        <taxon>Eubacteriales</taxon>
        <taxon>Desulfallaceae</taxon>
        <taxon>Desulfoscipio</taxon>
    </lineage>
</organism>
<reference evidence="3" key="1">
    <citation type="submission" date="2016-10" db="EMBL/GenBank/DDBJ databases">
        <authorList>
            <person name="Varghese N."/>
            <person name="Submissions S."/>
        </authorList>
    </citation>
    <scope>NUCLEOTIDE SEQUENCE [LARGE SCALE GENOMIC DNA]</scope>
    <source>
        <strain evidence="3">DSM 3669</strain>
    </source>
</reference>
<evidence type="ECO:0000313" key="3">
    <source>
        <dbReference type="Proteomes" id="UP000199584"/>
    </source>
</evidence>
<evidence type="ECO:0000313" key="2">
    <source>
        <dbReference type="EMBL" id="SFR05797.1"/>
    </source>
</evidence>
<dbReference type="STRING" id="39060.SAMN05660706_11298"/>
<keyword evidence="3" id="KW-1185">Reference proteome</keyword>
<dbReference type="AlphaFoldDB" id="A0A1I6DKA2"/>
<dbReference type="EMBL" id="FOYM01000012">
    <property type="protein sequence ID" value="SFR05797.1"/>
    <property type="molecule type" value="Genomic_DNA"/>
</dbReference>
<sequence>MFFSFDKIVMSMAAVRFLSSVVELTAAVLMLYFNRVETAFKINAVLALVGPAVLITVTTLGLVGLAGKVSPLGMASILLGVTLIFLGINKL</sequence>
<gene>
    <name evidence="2" type="ORF">SAMN05660706_11298</name>
</gene>
<evidence type="ECO:0000256" key="1">
    <source>
        <dbReference type="SAM" id="Phobius"/>
    </source>
</evidence>
<dbReference type="RefSeq" id="WP_092483176.1">
    <property type="nucleotide sequence ID" value="NZ_FOYM01000012.1"/>
</dbReference>
<evidence type="ECO:0008006" key="4">
    <source>
        <dbReference type="Google" id="ProtNLM"/>
    </source>
</evidence>
<name>A0A1I6DKA2_9FIRM</name>
<dbReference type="Pfam" id="PF10942">
    <property type="entry name" value="DUF2619"/>
    <property type="match status" value="1"/>
</dbReference>
<keyword evidence="1" id="KW-0472">Membrane</keyword>
<proteinExistence type="predicted"/>
<keyword evidence="1" id="KW-0812">Transmembrane</keyword>